<evidence type="ECO:0000256" key="1">
    <source>
        <dbReference type="ARBA" id="ARBA00022603"/>
    </source>
</evidence>
<accession>A0A0S4JQD8</accession>
<dbReference type="InterPro" id="IPR025799">
    <property type="entry name" value="Arg_MeTrfase"/>
</dbReference>
<dbReference type="VEuPathDB" id="TriTrypDB:BSAL_32775"/>
<keyword evidence="6" id="KW-1185">Reference proteome</keyword>
<dbReference type="PANTHER" id="PTHR11006">
    <property type="entry name" value="PROTEIN ARGININE N-METHYLTRANSFERASE"/>
    <property type="match status" value="1"/>
</dbReference>
<dbReference type="GO" id="GO:0016274">
    <property type="term" value="F:protein-arginine N-methyltransferase activity"/>
    <property type="evidence" value="ECO:0007669"/>
    <property type="project" value="InterPro"/>
</dbReference>
<name>A0A0S4JQD8_BODSA</name>
<evidence type="ECO:0000259" key="4">
    <source>
        <dbReference type="Pfam" id="PF22528"/>
    </source>
</evidence>
<evidence type="ECO:0000313" key="5">
    <source>
        <dbReference type="EMBL" id="CUG91576.1"/>
    </source>
</evidence>
<organism evidence="5 6">
    <name type="scientific">Bodo saltans</name>
    <name type="common">Flagellated protozoan</name>
    <dbReference type="NCBI Taxonomy" id="75058"/>
    <lineage>
        <taxon>Eukaryota</taxon>
        <taxon>Discoba</taxon>
        <taxon>Euglenozoa</taxon>
        <taxon>Kinetoplastea</taxon>
        <taxon>Metakinetoplastina</taxon>
        <taxon>Eubodonida</taxon>
        <taxon>Bodonidae</taxon>
        <taxon>Bodo</taxon>
    </lineage>
</organism>
<keyword evidence="3" id="KW-0949">S-adenosyl-L-methionine</keyword>
<gene>
    <name evidence="5" type="ORF">BSAL_32775</name>
</gene>
<dbReference type="Gene3D" id="3.40.50.150">
    <property type="entry name" value="Vaccinia Virus protein VP39"/>
    <property type="match status" value="1"/>
</dbReference>
<dbReference type="Proteomes" id="UP000051952">
    <property type="component" value="Unassembled WGS sequence"/>
</dbReference>
<dbReference type="Gene3D" id="2.70.160.11">
    <property type="entry name" value="Hnrnp arginine n-methyltransferase1"/>
    <property type="match status" value="1"/>
</dbReference>
<dbReference type="SUPFAM" id="SSF53335">
    <property type="entry name" value="S-adenosyl-L-methionine-dependent methyltransferases"/>
    <property type="match status" value="1"/>
</dbReference>
<dbReference type="GO" id="GO:0032259">
    <property type="term" value="P:methylation"/>
    <property type="evidence" value="ECO:0007669"/>
    <property type="project" value="UniProtKB-KW"/>
</dbReference>
<dbReference type="OrthoDB" id="7848332at2759"/>
<dbReference type="InterPro" id="IPR055135">
    <property type="entry name" value="PRMT_dom"/>
</dbReference>
<dbReference type="PANTHER" id="PTHR11006:SF102">
    <property type="entry name" value="PROTEIN ARGININE N-METHYLTRANSFERASE 1"/>
    <property type="match status" value="1"/>
</dbReference>
<keyword evidence="2 5" id="KW-0808">Transferase</keyword>
<reference evidence="6" key="1">
    <citation type="submission" date="2015-09" db="EMBL/GenBank/DDBJ databases">
        <authorList>
            <consortium name="Pathogen Informatics"/>
        </authorList>
    </citation>
    <scope>NUCLEOTIDE SEQUENCE [LARGE SCALE GENOMIC DNA]</scope>
    <source>
        <strain evidence="6">Lake Konstanz</strain>
    </source>
</reference>
<dbReference type="AlphaFoldDB" id="A0A0S4JQD8"/>
<dbReference type="Pfam" id="PF22528">
    <property type="entry name" value="PRMT_C"/>
    <property type="match status" value="1"/>
</dbReference>
<sequence>MAVHRLMLSDAPRMNFYHAALSNRTVIEGRVVVDVGAGTGVLSLWSVLHGHAKHCFSFEASPLSSTLQQLAVANGAGEDRMTVIARRVEDVIEEGPDAFVARYPWLAVAGGVDVVVSEWMGFYLVHECMLPSVVAARDFFREVNALIASQRGSSGAPSVKPVRMIPDHAAIYAAPVNLDRLRAQSFEGTYNAAVNTPLSNSKELAPLNFGLLGQLEYEARMSSGVNPLVDVIPPACLLAAGKKILEWSLEAVTIAETLRLSDMSATFAFDASHYDENTQGLHGFVLWFDVSAVGTDVTGSSSPPLTLTTSPHAPPTHWKQCVLQLDPENGWRGNDILIPAGTKMRAQFAAVCEDIATRQYTLTVELGDDEEQDE</sequence>
<dbReference type="CDD" id="cd02440">
    <property type="entry name" value="AdoMet_MTases"/>
    <property type="match status" value="1"/>
</dbReference>
<dbReference type="OMA" id="QQTMIYF"/>
<evidence type="ECO:0000256" key="3">
    <source>
        <dbReference type="ARBA" id="ARBA00022691"/>
    </source>
</evidence>
<proteinExistence type="predicted"/>
<dbReference type="EMBL" id="CYKH01001941">
    <property type="protein sequence ID" value="CUG91576.1"/>
    <property type="molecule type" value="Genomic_DNA"/>
</dbReference>
<protein>
    <submittedName>
        <fullName evidence="5">Arginine N-methyltransferase type i, putative</fullName>
    </submittedName>
</protein>
<keyword evidence="1 5" id="KW-0489">Methyltransferase</keyword>
<evidence type="ECO:0000313" key="6">
    <source>
        <dbReference type="Proteomes" id="UP000051952"/>
    </source>
</evidence>
<dbReference type="GO" id="GO:0042054">
    <property type="term" value="F:histone methyltransferase activity"/>
    <property type="evidence" value="ECO:0007669"/>
    <property type="project" value="TreeGrafter"/>
</dbReference>
<evidence type="ECO:0000256" key="2">
    <source>
        <dbReference type="ARBA" id="ARBA00022679"/>
    </source>
</evidence>
<feature type="domain" description="Protein arginine N-methyltransferase" evidence="4">
    <location>
        <begin position="221"/>
        <end position="327"/>
    </location>
</feature>
<dbReference type="InterPro" id="IPR029063">
    <property type="entry name" value="SAM-dependent_MTases_sf"/>
</dbReference>